<feature type="domain" description="MULE transposase" evidence="3">
    <location>
        <begin position="338"/>
        <end position="432"/>
    </location>
</feature>
<sequence>MKTSVEKITLSMVEARIFKKLALGESEATIRLTYNALLVGSGDPWTITDDEDMQVYLSSINKESRRCILYVEVITNLEEPVQVSIKEVDGSKSKPDGIVSCDEGMDNGIVRSDMGDEYVEPPPVVEASQYVEPWEDGLGLSLRQEFPNKKTLQDVVNKGAFVLSFGFVIKKSDPVRLVLKCTKDLCKWGLRAAKVRNTDIFLIRRYTKMHTCSRASQSRTNNIVKRHGTPKLVAPLLHDHFPGKTETPTSKMIMDLVKTKLGVNISYSTTLRGKNQAITDLRGSSEDSYKMLYCYLHILEKVNEGTITCVELDEKERFKNLFIALGASIEGFQVMRKVIIVDASWLKNGYGGVLIFASAPDPNRHHYPIAFGILDGEKDESWTWFLEMLKTVIPDTFELVFISDRNARLIGDIANVYPQARHGYCIWHLSQNVKSHVSNVNKDVVAWRLMELSRQYIVANFNSAYIAFNTRYLSAAAYLEESTVNEKWSRCYFPGERYNLDTSSCVESMNNVFKDAKKYSLIPLLDTIIVTFSRWFNDHRKDSMARTIEKKLVPLVENILHKLWPVAEKLIVTELNSFELEYNVIDCDGKPYFVNLLQKSCSCKVFNIERAVGNGVL</sequence>
<dbReference type="Pfam" id="PF10551">
    <property type="entry name" value="MULE"/>
    <property type="match status" value="1"/>
</dbReference>
<gene>
    <name evidence="5" type="primary">LOC104767775</name>
</gene>
<dbReference type="RefSeq" id="XP_010490058.1">
    <property type="nucleotide sequence ID" value="XM_010491756.1"/>
</dbReference>
<dbReference type="PANTHER" id="PTHR31973:SF113">
    <property type="entry name" value="PROTEIN FAR1-RELATED SEQUENCE 5-LIKE"/>
    <property type="match status" value="1"/>
</dbReference>
<keyword evidence="4" id="KW-1185">Reference proteome</keyword>
<dbReference type="Pfam" id="PF10532">
    <property type="entry name" value="Plant_all_beta"/>
    <property type="match status" value="1"/>
</dbReference>
<reference evidence="5" key="2">
    <citation type="submission" date="2025-08" db="UniProtKB">
        <authorList>
            <consortium name="RefSeq"/>
        </authorList>
    </citation>
    <scope>IDENTIFICATION</scope>
    <source>
        <tissue evidence="5">Leaf</tissue>
    </source>
</reference>
<evidence type="ECO:0000259" key="3">
    <source>
        <dbReference type="Pfam" id="PF10551"/>
    </source>
</evidence>
<dbReference type="InterPro" id="IPR004332">
    <property type="entry name" value="Transposase_MuDR"/>
</dbReference>
<name>A0ABM0XRW3_CAMSA</name>
<dbReference type="InterPro" id="IPR018289">
    <property type="entry name" value="MULE_transposase_dom"/>
</dbReference>
<dbReference type="Proteomes" id="UP000694864">
    <property type="component" value="Chromosome 19"/>
</dbReference>
<evidence type="ECO:0000313" key="4">
    <source>
        <dbReference type="Proteomes" id="UP000694864"/>
    </source>
</evidence>
<proteinExistence type="predicted"/>
<accession>A0ABM0XRW3</accession>
<evidence type="ECO:0000259" key="2">
    <source>
        <dbReference type="Pfam" id="PF10532"/>
    </source>
</evidence>
<dbReference type="PANTHER" id="PTHR31973">
    <property type="entry name" value="POLYPROTEIN, PUTATIVE-RELATED"/>
    <property type="match status" value="1"/>
</dbReference>
<dbReference type="Pfam" id="PF03108">
    <property type="entry name" value="DBD_Tnp_Mut"/>
    <property type="match status" value="1"/>
</dbReference>
<evidence type="ECO:0000313" key="5">
    <source>
        <dbReference type="RefSeq" id="XP_010490058.1"/>
    </source>
</evidence>
<evidence type="ECO:0000259" key="1">
    <source>
        <dbReference type="Pfam" id="PF03108"/>
    </source>
</evidence>
<reference evidence="4" key="1">
    <citation type="journal article" date="2014" name="Nat. Commun.">
        <title>The emerging biofuel crop Camelina sativa retains a highly undifferentiated hexaploid genome structure.</title>
        <authorList>
            <person name="Kagale S."/>
            <person name="Koh C."/>
            <person name="Nixon J."/>
            <person name="Bollina V."/>
            <person name="Clarke W.E."/>
            <person name="Tuteja R."/>
            <person name="Spillane C."/>
            <person name="Robinson S.J."/>
            <person name="Links M.G."/>
            <person name="Clarke C."/>
            <person name="Higgins E.E."/>
            <person name="Huebert T."/>
            <person name="Sharpe A.G."/>
            <person name="Parkin I.A."/>
        </authorList>
    </citation>
    <scope>NUCLEOTIDE SEQUENCE [LARGE SCALE GENOMIC DNA]</scope>
    <source>
        <strain evidence="4">cv. DH55</strain>
    </source>
</reference>
<feature type="domain" description="Transposase MuDR plant" evidence="1">
    <location>
        <begin position="144"/>
        <end position="203"/>
    </location>
</feature>
<protein>
    <submittedName>
        <fullName evidence="5">Uncharacterized protein LOC104767775</fullName>
    </submittedName>
</protein>
<organism evidence="4 5">
    <name type="scientific">Camelina sativa</name>
    <name type="common">False flax</name>
    <name type="synonym">Myagrum sativum</name>
    <dbReference type="NCBI Taxonomy" id="90675"/>
    <lineage>
        <taxon>Eukaryota</taxon>
        <taxon>Viridiplantae</taxon>
        <taxon>Streptophyta</taxon>
        <taxon>Embryophyta</taxon>
        <taxon>Tracheophyta</taxon>
        <taxon>Spermatophyta</taxon>
        <taxon>Magnoliopsida</taxon>
        <taxon>eudicotyledons</taxon>
        <taxon>Gunneridae</taxon>
        <taxon>Pentapetalae</taxon>
        <taxon>rosids</taxon>
        <taxon>malvids</taxon>
        <taxon>Brassicales</taxon>
        <taxon>Brassicaceae</taxon>
        <taxon>Camelineae</taxon>
        <taxon>Camelina</taxon>
    </lineage>
</organism>
<feature type="domain" description="MULE transposase N-terminal all-beta" evidence="2">
    <location>
        <begin position="19"/>
        <end position="91"/>
    </location>
</feature>
<dbReference type="GeneID" id="104767775"/>
<dbReference type="InterPro" id="IPR018290">
    <property type="entry name" value="MULE_transposase_N"/>
</dbReference>